<evidence type="ECO:0000256" key="3">
    <source>
        <dbReference type="ARBA" id="ARBA00022478"/>
    </source>
</evidence>
<name>A0AAD3DUI6_9CHLO</name>
<evidence type="ECO:0000313" key="7">
    <source>
        <dbReference type="Proteomes" id="UP001054857"/>
    </source>
</evidence>
<reference evidence="6 7" key="1">
    <citation type="journal article" date="2021" name="Sci. Rep.">
        <title>Genome sequencing of the multicellular alga Astrephomene provides insights into convergent evolution of germ-soma differentiation.</title>
        <authorList>
            <person name="Yamashita S."/>
            <person name="Yamamoto K."/>
            <person name="Matsuzaki R."/>
            <person name="Suzuki S."/>
            <person name="Yamaguchi H."/>
            <person name="Hirooka S."/>
            <person name="Minakuchi Y."/>
            <person name="Miyagishima S."/>
            <person name="Kawachi M."/>
            <person name="Toyoda A."/>
            <person name="Nozaki H."/>
        </authorList>
    </citation>
    <scope>NUCLEOTIDE SEQUENCE [LARGE SCALE GENOMIC DNA]</scope>
    <source>
        <strain evidence="6 7">NIES-4017</strain>
    </source>
</reference>
<evidence type="ECO:0000256" key="2">
    <source>
        <dbReference type="ARBA" id="ARBA00009430"/>
    </source>
</evidence>
<organism evidence="6 7">
    <name type="scientific">Astrephomene gubernaculifera</name>
    <dbReference type="NCBI Taxonomy" id="47775"/>
    <lineage>
        <taxon>Eukaryota</taxon>
        <taxon>Viridiplantae</taxon>
        <taxon>Chlorophyta</taxon>
        <taxon>core chlorophytes</taxon>
        <taxon>Chlorophyceae</taxon>
        <taxon>CS clade</taxon>
        <taxon>Chlamydomonadales</taxon>
        <taxon>Astrephomenaceae</taxon>
        <taxon>Astrephomene</taxon>
    </lineage>
</organism>
<dbReference type="GO" id="GO:0003677">
    <property type="term" value="F:DNA binding"/>
    <property type="evidence" value="ECO:0007669"/>
    <property type="project" value="InterPro"/>
</dbReference>
<accession>A0AAD3DUI6</accession>
<dbReference type="PANTHER" id="PTHR14440">
    <property type="entry name" value="DNA-DIRECTED RNA POLYMERASE I SUBUNIT RPA49"/>
    <property type="match status" value="1"/>
</dbReference>
<dbReference type="Proteomes" id="UP001054857">
    <property type="component" value="Unassembled WGS sequence"/>
</dbReference>
<dbReference type="GO" id="GO:0000428">
    <property type="term" value="C:DNA-directed RNA polymerase complex"/>
    <property type="evidence" value="ECO:0007669"/>
    <property type="project" value="UniProtKB-KW"/>
</dbReference>
<proteinExistence type="inferred from homology"/>
<evidence type="ECO:0000313" key="6">
    <source>
        <dbReference type="EMBL" id="GFR48103.1"/>
    </source>
</evidence>
<protein>
    <recommendedName>
        <fullName evidence="8">RNA polymerase I associated factor, A49-like protein</fullName>
    </recommendedName>
</protein>
<dbReference type="GO" id="GO:0005730">
    <property type="term" value="C:nucleolus"/>
    <property type="evidence" value="ECO:0007669"/>
    <property type="project" value="UniProtKB-SubCell"/>
</dbReference>
<comment type="caution">
    <text evidence="6">The sequence shown here is derived from an EMBL/GenBank/DDBJ whole genome shotgun (WGS) entry which is preliminary data.</text>
</comment>
<evidence type="ECO:0000256" key="1">
    <source>
        <dbReference type="ARBA" id="ARBA00004604"/>
    </source>
</evidence>
<evidence type="ECO:0000256" key="5">
    <source>
        <dbReference type="ARBA" id="ARBA00023242"/>
    </source>
</evidence>
<evidence type="ECO:0000256" key="4">
    <source>
        <dbReference type="ARBA" id="ARBA00023163"/>
    </source>
</evidence>
<dbReference type="InterPro" id="IPR009668">
    <property type="entry name" value="RNA_pol-assoc_fac_A49-like"/>
</dbReference>
<keyword evidence="7" id="KW-1185">Reference proteome</keyword>
<dbReference type="Pfam" id="PF06870">
    <property type="entry name" value="RNA_pol_I_A49"/>
    <property type="match status" value="1"/>
</dbReference>
<gene>
    <name evidence="6" type="ORF">Agub_g9790</name>
</gene>
<dbReference type="AlphaFoldDB" id="A0AAD3DUI6"/>
<evidence type="ECO:0008006" key="8">
    <source>
        <dbReference type="Google" id="ProtNLM"/>
    </source>
</evidence>
<keyword evidence="4" id="KW-0804">Transcription</keyword>
<feature type="non-terminal residue" evidence="6">
    <location>
        <position position="1"/>
    </location>
</feature>
<sequence>MAGKRQRIKLEPPVATEAALPAVCYLPGVLTDGAQPSNAPSTSAAAATRSPAKRLKYSVHRSSKSLHHHLVHASLGNIEYVGRSDGAENAGVAAASYALGVYNPDTGKLQLVHVAGERPFRLDTRLEGLVYAPTGAGADEEQDRDARKMAAKRLVDEFGSTRRRRQLNAREAGVVAADRISGGEAVQQVLGSVAARGQGEGLTREEMRRRAFSARTVPPHNPNATSAAAAYPLELLLGPPAAAAGEEEVEGEREAAARALVGELYVRQIQEVAEDEKKLEFAREKDVIPSYVLSRLGPLRLLKASDSESAASRVRRRVQYLALLAALLRLQARPRLAIKSEGVAGVAREMRLREALMQHLLDKFYNRVEDPLRGARYERTDAQSALLLAYIVAVAVVAEEGYMEAEQVHALRETLK</sequence>
<dbReference type="GO" id="GO:0006351">
    <property type="term" value="P:DNA-templated transcription"/>
    <property type="evidence" value="ECO:0007669"/>
    <property type="project" value="InterPro"/>
</dbReference>
<dbReference type="EMBL" id="BMAR01000022">
    <property type="protein sequence ID" value="GFR48103.1"/>
    <property type="molecule type" value="Genomic_DNA"/>
</dbReference>
<keyword evidence="5" id="KW-0539">Nucleus</keyword>
<keyword evidence="3" id="KW-0240">DNA-directed RNA polymerase</keyword>
<comment type="subcellular location">
    <subcellularLocation>
        <location evidence="1">Nucleus</location>
        <location evidence="1">Nucleolus</location>
    </subcellularLocation>
</comment>
<comment type="similarity">
    <text evidence="2">Belongs to the eukaryotic RPA49/POLR1E RNA polymerase subunit family.</text>
</comment>